<gene>
    <name evidence="12" type="ORF">MC7420_4145</name>
</gene>
<dbReference type="GO" id="GO:0051607">
    <property type="term" value="P:defense response to virus"/>
    <property type="evidence" value="ECO:0007669"/>
    <property type="project" value="UniProtKB-KW"/>
</dbReference>
<evidence type="ECO:0000256" key="7">
    <source>
        <dbReference type="ARBA" id="ARBA00023080"/>
    </source>
</evidence>
<evidence type="ECO:0000256" key="8">
    <source>
        <dbReference type="ARBA" id="ARBA00023118"/>
    </source>
</evidence>
<dbReference type="InterPro" id="IPR048445">
    <property type="entry name" value="DncV-like_NTFase"/>
</dbReference>
<dbReference type="AlphaFoldDB" id="B4VV42"/>
<sequence length="328" mass="38297">MEKIQSQFIKFHDAIRIDFDGSQPLRDKRDLVVGDLRDGLKRVFYSSYTPSFSYFNQGSYNLATGVQPILYEDYDIDVGIVFNFSKNSYRPVQVKEWVYHALNTVAARTVEIKRPCVRVQYHKNAAKWFHVDLAIYSTDNYWGNELNHIAKGFIGSSEDKKIWELSEPFKLKELLKSKITDSSDREQFRRIVRYLKRWKSYNFSSTVTGRPTGIALTACCYNLFTPQKYYVYSSYNYQYNDLKALHNVVTGMIGMFTWNNQISVKLPVQPYNDLFEKMTNNQMLSLKEKLLVLRDTLSSAWFSAVNELDPLSACVKLRKVFGHDFPIL</sequence>
<dbReference type="OrthoDB" id="5569081at2"/>
<keyword evidence="4" id="KW-0547">Nucleotide-binding</keyword>
<protein>
    <recommendedName>
        <fullName evidence="9">Cyclic GMP-AMP synthase</fullName>
    </recommendedName>
</protein>
<evidence type="ECO:0000256" key="5">
    <source>
        <dbReference type="ARBA" id="ARBA00022840"/>
    </source>
</evidence>
<proteinExistence type="predicted"/>
<dbReference type="GO" id="GO:0046872">
    <property type="term" value="F:metal ion binding"/>
    <property type="evidence" value="ECO:0007669"/>
    <property type="project" value="UniProtKB-KW"/>
</dbReference>
<evidence type="ECO:0000256" key="9">
    <source>
        <dbReference type="ARBA" id="ARBA00044145"/>
    </source>
</evidence>
<keyword evidence="13" id="KW-1185">Reference proteome</keyword>
<evidence type="ECO:0000256" key="3">
    <source>
        <dbReference type="ARBA" id="ARBA00022723"/>
    </source>
</evidence>
<dbReference type="HOGENOM" id="CLU_068675_0_0_3"/>
<dbReference type="eggNOG" id="ENOG502Z9ZM">
    <property type="taxonomic scope" value="Bacteria"/>
</dbReference>
<dbReference type="STRING" id="118168.MC7420_4145"/>
<accession>B4VV42</accession>
<evidence type="ECO:0000256" key="4">
    <source>
        <dbReference type="ARBA" id="ARBA00022741"/>
    </source>
</evidence>
<dbReference type="RefSeq" id="WP_006102465.1">
    <property type="nucleotide sequence ID" value="NZ_DS989854.1"/>
</dbReference>
<dbReference type="EMBL" id="DS989854">
    <property type="protein sequence ID" value="EDX74160.1"/>
    <property type="molecule type" value="Genomic_DNA"/>
</dbReference>
<dbReference type="GO" id="GO:0005524">
    <property type="term" value="F:ATP binding"/>
    <property type="evidence" value="ECO:0007669"/>
    <property type="project" value="UniProtKB-KW"/>
</dbReference>
<comment type="catalytic activity">
    <reaction evidence="10">
        <text>GTP + ATP = 3',3'-cGAMP + 2 diphosphate</text>
        <dbReference type="Rhea" id="RHEA:35647"/>
        <dbReference type="ChEBI" id="CHEBI:30616"/>
        <dbReference type="ChEBI" id="CHEBI:33019"/>
        <dbReference type="ChEBI" id="CHEBI:37565"/>
        <dbReference type="ChEBI" id="CHEBI:71501"/>
    </reaction>
    <physiologicalReaction direction="left-to-right" evidence="10">
        <dbReference type="Rhea" id="RHEA:35648"/>
    </physiologicalReaction>
</comment>
<organism evidence="12 13">
    <name type="scientific">Coleofasciculus chthonoplastes PCC 7420</name>
    <dbReference type="NCBI Taxonomy" id="118168"/>
    <lineage>
        <taxon>Bacteria</taxon>
        <taxon>Bacillati</taxon>
        <taxon>Cyanobacteriota</taxon>
        <taxon>Cyanophyceae</taxon>
        <taxon>Coleofasciculales</taxon>
        <taxon>Coleofasciculaceae</taxon>
        <taxon>Coleofasciculus</taxon>
    </lineage>
</organism>
<evidence type="ECO:0000313" key="12">
    <source>
        <dbReference type="EMBL" id="EDX74160.1"/>
    </source>
</evidence>
<dbReference type="Proteomes" id="UP000003835">
    <property type="component" value="Unassembled WGS sequence"/>
</dbReference>
<evidence type="ECO:0000256" key="2">
    <source>
        <dbReference type="ARBA" id="ARBA00022695"/>
    </source>
</evidence>
<keyword evidence="1" id="KW-0808">Transferase</keyword>
<keyword evidence="6" id="KW-0460">Magnesium</keyword>
<evidence type="ECO:0000256" key="10">
    <source>
        <dbReference type="ARBA" id="ARBA00048304"/>
    </source>
</evidence>
<keyword evidence="3" id="KW-0479">Metal-binding</keyword>
<dbReference type="CDD" id="cd05400">
    <property type="entry name" value="NT_2-5OAS_ClassI-CCAase"/>
    <property type="match status" value="1"/>
</dbReference>
<name>B4VV42_9CYAN</name>
<keyword evidence="8" id="KW-0051">Antiviral defense</keyword>
<dbReference type="GO" id="GO:0016779">
    <property type="term" value="F:nucleotidyltransferase activity"/>
    <property type="evidence" value="ECO:0007669"/>
    <property type="project" value="UniProtKB-KW"/>
</dbReference>
<keyword evidence="2" id="KW-0548">Nucleotidyltransferase</keyword>
<keyword evidence="7" id="KW-0546">Nucleotide metabolism</keyword>
<evidence type="ECO:0000259" key="11">
    <source>
        <dbReference type="Pfam" id="PF21654"/>
    </source>
</evidence>
<feature type="domain" description="Cyclic GMP-AMP synthase DncV-like nucleotidyltransferase" evidence="11">
    <location>
        <begin position="54"/>
        <end position="136"/>
    </location>
</feature>
<dbReference type="Pfam" id="PF21654">
    <property type="entry name" value="DncV-like_NTFase"/>
    <property type="match status" value="1"/>
</dbReference>
<evidence type="ECO:0000256" key="1">
    <source>
        <dbReference type="ARBA" id="ARBA00022679"/>
    </source>
</evidence>
<reference evidence="12 13" key="1">
    <citation type="submission" date="2008-07" db="EMBL/GenBank/DDBJ databases">
        <authorList>
            <person name="Tandeau de Marsac N."/>
            <person name="Ferriera S."/>
            <person name="Johnson J."/>
            <person name="Kravitz S."/>
            <person name="Beeson K."/>
            <person name="Sutton G."/>
            <person name="Rogers Y.-H."/>
            <person name="Friedman R."/>
            <person name="Frazier M."/>
            <person name="Venter J.C."/>
        </authorList>
    </citation>
    <scope>NUCLEOTIDE SEQUENCE [LARGE SCALE GENOMIC DNA]</scope>
    <source>
        <strain evidence="12 13">PCC 7420</strain>
    </source>
</reference>
<dbReference type="GO" id="GO:0009117">
    <property type="term" value="P:nucleotide metabolic process"/>
    <property type="evidence" value="ECO:0007669"/>
    <property type="project" value="UniProtKB-KW"/>
</dbReference>
<evidence type="ECO:0000256" key="6">
    <source>
        <dbReference type="ARBA" id="ARBA00022842"/>
    </source>
</evidence>
<evidence type="ECO:0000313" key="13">
    <source>
        <dbReference type="Proteomes" id="UP000003835"/>
    </source>
</evidence>
<dbReference type="InterPro" id="IPR006116">
    <property type="entry name" value="NT_2-5OAS_ClassI-CCAase"/>
</dbReference>
<keyword evidence="5" id="KW-0067">ATP-binding</keyword>